<reference evidence="2" key="1">
    <citation type="journal article" date="2021" name="Nat. Commun.">
        <title>Genetic determinants of endophytism in the Arabidopsis root mycobiome.</title>
        <authorList>
            <person name="Mesny F."/>
            <person name="Miyauchi S."/>
            <person name="Thiergart T."/>
            <person name="Pickel B."/>
            <person name="Atanasova L."/>
            <person name="Karlsson M."/>
            <person name="Huettel B."/>
            <person name="Barry K.W."/>
            <person name="Haridas S."/>
            <person name="Chen C."/>
            <person name="Bauer D."/>
            <person name="Andreopoulos W."/>
            <person name="Pangilinan J."/>
            <person name="LaButti K."/>
            <person name="Riley R."/>
            <person name="Lipzen A."/>
            <person name="Clum A."/>
            <person name="Drula E."/>
            <person name="Henrissat B."/>
            <person name="Kohler A."/>
            <person name="Grigoriev I.V."/>
            <person name="Martin F.M."/>
            <person name="Hacquard S."/>
        </authorList>
    </citation>
    <scope>NUCLEOTIDE SEQUENCE</scope>
    <source>
        <strain evidence="2">MPI-SDFR-AT-0120</strain>
    </source>
</reference>
<dbReference type="PANTHER" id="PTHR24148:SF73">
    <property type="entry name" value="HET DOMAIN PROTEIN (AFU_ORTHOLOGUE AFUA_8G01020)"/>
    <property type="match status" value="1"/>
</dbReference>
<protein>
    <submittedName>
        <fullName evidence="2">Heterokaryon incompatibility protein-domain-containing protein</fullName>
    </submittedName>
</protein>
<sequence>MAAPTSSAPSPDVLHSTYLHERFRAASFMEESAVNDMSRHQHTPLKNDISGIRLLEILSGPSYEPIRCRLSQHDLDDLPSYIALSYTWEQGQQKSIICDEMRLDIGDNLWQFLLEYRKKRVIQENDVREQQNDTSFLWIDAVCIDQSNLMERNQQVAQMRTVYTKAQSVIVWLGLACEHEELAFLLTRYPDLLEHSRFQASLLSLLRKPYFTRVWVVQEFVLAKSVDFWCGQLIGNALAFENVWYEDRELPGLPELSNALQQTSAWPLFSYRRNFWSSDVDTQKRSEPFHLRNLLFSFSASRSSEAYDTVYGFLGIALQEPGIVHSIQPDYSKPAVELLADVLRDQCCRPGKTSTSSDYDLMVFLLSRLRVSRVEFAKYLMRNSTHLEEHLFVLAVSDFIVATIFVVDQIRLIGSYEHITELSHGNVKSAMLKSSARVYPTKLPRWISHADIRGLSLALTDPETMIGLELKKRGRGEPVLQALIHRSTDVLLRGICCSALEQSEVEQQQWSASPQLDGRQTEPELQQIISQSISRTAEKYRVARHAATARERRYRHGTYAAFIGSDGDLGNNLVGVLCDESNFGNGPKEGDAICVFASKGAPSKAFIMSRVTTDRHLIKGAAIVIDPKPEFGSERLVQSFQNILRKSETESFKPRKTLCPSPETPNQKFCFHCNLTDLLELSRCGILTASQIDHILEQSLLGDDQDQVHKCSLGTGQLPSLEFAN</sequence>
<dbReference type="EMBL" id="JAGMVJ010000002">
    <property type="protein sequence ID" value="KAH7093326.1"/>
    <property type="molecule type" value="Genomic_DNA"/>
</dbReference>
<comment type="caution">
    <text evidence="2">The sequence shown here is derived from an EMBL/GenBank/DDBJ whole genome shotgun (WGS) entry which is preliminary data.</text>
</comment>
<name>A0A8K0RHD5_9PLEO</name>
<proteinExistence type="predicted"/>
<dbReference type="InterPro" id="IPR010730">
    <property type="entry name" value="HET"/>
</dbReference>
<gene>
    <name evidence="2" type="ORF">FB567DRAFT_587761</name>
</gene>
<dbReference type="Pfam" id="PF06985">
    <property type="entry name" value="HET"/>
    <property type="match status" value="1"/>
</dbReference>
<dbReference type="OrthoDB" id="2157530at2759"/>
<keyword evidence="3" id="KW-1185">Reference proteome</keyword>
<evidence type="ECO:0000259" key="1">
    <source>
        <dbReference type="Pfam" id="PF06985"/>
    </source>
</evidence>
<feature type="domain" description="Heterokaryon incompatibility" evidence="1">
    <location>
        <begin position="81"/>
        <end position="219"/>
    </location>
</feature>
<evidence type="ECO:0000313" key="3">
    <source>
        <dbReference type="Proteomes" id="UP000813461"/>
    </source>
</evidence>
<accession>A0A8K0RHD5</accession>
<dbReference type="InterPro" id="IPR052895">
    <property type="entry name" value="HetReg/Transcr_Mod"/>
</dbReference>
<evidence type="ECO:0000313" key="2">
    <source>
        <dbReference type="EMBL" id="KAH7093326.1"/>
    </source>
</evidence>
<organism evidence="2 3">
    <name type="scientific">Paraphoma chrysanthemicola</name>
    <dbReference type="NCBI Taxonomy" id="798071"/>
    <lineage>
        <taxon>Eukaryota</taxon>
        <taxon>Fungi</taxon>
        <taxon>Dikarya</taxon>
        <taxon>Ascomycota</taxon>
        <taxon>Pezizomycotina</taxon>
        <taxon>Dothideomycetes</taxon>
        <taxon>Pleosporomycetidae</taxon>
        <taxon>Pleosporales</taxon>
        <taxon>Pleosporineae</taxon>
        <taxon>Phaeosphaeriaceae</taxon>
        <taxon>Paraphoma</taxon>
    </lineage>
</organism>
<dbReference type="Proteomes" id="UP000813461">
    <property type="component" value="Unassembled WGS sequence"/>
</dbReference>
<dbReference type="AlphaFoldDB" id="A0A8K0RHD5"/>
<dbReference type="PANTHER" id="PTHR24148">
    <property type="entry name" value="ANKYRIN REPEAT DOMAIN-CONTAINING PROTEIN 39 HOMOLOG-RELATED"/>
    <property type="match status" value="1"/>
</dbReference>